<keyword evidence="3" id="KW-1185">Reference proteome</keyword>
<name>A0ABU0H4A0_9HYPH</name>
<dbReference type="RefSeq" id="WP_266348068.1">
    <property type="nucleotide sequence ID" value="NZ_JAPKNG010000002.1"/>
</dbReference>
<keyword evidence="1" id="KW-1133">Transmembrane helix</keyword>
<feature type="transmembrane region" description="Helical" evidence="1">
    <location>
        <begin position="5"/>
        <end position="25"/>
    </location>
</feature>
<evidence type="ECO:0000313" key="2">
    <source>
        <dbReference type="EMBL" id="MDQ0437135.1"/>
    </source>
</evidence>
<reference evidence="2 3" key="1">
    <citation type="submission" date="2023-07" db="EMBL/GenBank/DDBJ databases">
        <title>Genomic Encyclopedia of Type Strains, Phase IV (KMG-IV): sequencing the most valuable type-strain genomes for metagenomic binning, comparative biology and taxonomic classification.</title>
        <authorList>
            <person name="Goeker M."/>
        </authorList>
    </citation>
    <scope>NUCLEOTIDE SEQUENCE [LARGE SCALE GENOMIC DNA]</scope>
    <source>
        <strain evidence="2 3">B6-8</strain>
    </source>
</reference>
<organism evidence="2 3">
    <name type="scientific">Kaistia dalseonensis</name>
    <dbReference type="NCBI Taxonomy" id="410840"/>
    <lineage>
        <taxon>Bacteria</taxon>
        <taxon>Pseudomonadati</taxon>
        <taxon>Pseudomonadota</taxon>
        <taxon>Alphaproteobacteria</taxon>
        <taxon>Hyphomicrobiales</taxon>
        <taxon>Kaistiaceae</taxon>
        <taxon>Kaistia</taxon>
    </lineage>
</organism>
<proteinExistence type="predicted"/>
<keyword evidence="1" id="KW-0472">Membrane</keyword>
<dbReference type="Proteomes" id="UP001241603">
    <property type="component" value="Unassembled WGS sequence"/>
</dbReference>
<evidence type="ECO:0000313" key="3">
    <source>
        <dbReference type="Proteomes" id="UP001241603"/>
    </source>
</evidence>
<evidence type="ECO:0000256" key="1">
    <source>
        <dbReference type="SAM" id="Phobius"/>
    </source>
</evidence>
<gene>
    <name evidence="2" type="ORF">QO014_001520</name>
</gene>
<sequence>MLSSLIRLAITYLAIGVIILLVQLANTPCASPLVLYDGQSATSGPIDLTRLGKDPNYAMRLGRDVAVWLPRLIDYVALGDISLKRFLLATDCRSIT</sequence>
<protein>
    <submittedName>
        <fullName evidence="2">Uncharacterized protein</fullName>
    </submittedName>
</protein>
<accession>A0ABU0H4A0</accession>
<dbReference type="EMBL" id="JAUSVO010000002">
    <property type="protein sequence ID" value="MDQ0437135.1"/>
    <property type="molecule type" value="Genomic_DNA"/>
</dbReference>
<keyword evidence="1" id="KW-0812">Transmembrane</keyword>
<comment type="caution">
    <text evidence="2">The sequence shown here is derived from an EMBL/GenBank/DDBJ whole genome shotgun (WGS) entry which is preliminary data.</text>
</comment>